<proteinExistence type="predicted"/>
<evidence type="ECO:0000313" key="1">
    <source>
        <dbReference type="EMBL" id="CEG60630.1"/>
    </source>
</evidence>
<name>A0A098GF79_LEGMI</name>
<dbReference type="HOGENOM" id="CLU_1460622_0_0_6"/>
<dbReference type="RefSeq" id="WP_045099014.1">
    <property type="nucleotide sequence ID" value="NZ_CP020614.1"/>
</dbReference>
<dbReference type="KEGG" id="tmc:LMI_1323"/>
<sequence length="185" mass="20967">MKSKRIGEKKAFSGYSSFFEPEEKRPTQTIIFANLGADSPSQGFRTLQERSVEGKFRWLIRESRTLGCLTVDYINHPDAASSDEEANGHIRFILTNRGWKCANDLDKIQNEIGEKIIDPILLDAETAQEHLGSLFIVLQKYGFTEETVLKPWNPSVVSAYAGYTGYSFDSFIIDKEDSIKQSFPQ</sequence>
<dbReference type="Proteomes" id="UP000182998">
    <property type="component" value="Unassembled WGS sequence"/>
</dbReference>
<reference evidence="2 4" key="3">
    <citation type="submission" date="2016-10" db="EMBL/GenBank/DDBJ databases">
        <authorList>
            <person name="Varghese N."/>
            <person name="Submissions S."/>
        </authorList>
    </citation>
    <scope>NUCLEOTIDE SEQUENCE [LARGE SCALE GENOMIC DNA]</scope>
    <source>
        <strain evidence="2 4">ATCC 33218</strain>
    </source>
</reference>
<evidence type="ECO:0000313" key="3">
    <source>
        <dbReference type="Proteomes" id="UP000032414"/>
    </source>
</evidence>
<organism evidence="1 3">
    <name type="scientific">Legionella micdadei</name>
    <name type="common">Tatlockia micdadei</name>
    <dbReference type="NCBI Taxonomy" id="451"/>
    <lineage>
        <taxon>Bacteria</taxon>
        <taxon>Pseudomonadati</taxon>
        <taxon>Pseudomonadota</taxon>
        <taxon>Gammaproteobacteria</taxon>
        <taxon>Legionellales</taxon>
        <taxon>Legionellaceae</taxon>
        <taxon>Legionella</taxon>
    </lineage>
</organism>
<dbReference type="OrthoDB" id="5648479at2"/>
<reference evidence="1" key="2">
    <citation type="submission" date="2014-09" db="EMBL/GenBank/DDBJ databases">
        <authorList>
            <person name="GOMEZ-VALERO Laura"/>
        </authorList>
    </citation>
    <scope>NUCLEOTIDE SEQUENCE</scope>
    <source>
        <strain evidence="1">ATCC33218</strain>
    </source>
</reference>
<dbReference type="EMBL" id="LN614830">
    <property type="protein sequence ID" value="CEG60630.1"/>
    <property type="molecule type" value="Genomic_DNA"/>
</dbReference>
<dbReference type="Proteomes" id="UP000032414">
    <property type="component" value="Chromosome I"/>
</dbReference>
<dbReference type="PATRIC" id="fig|451.8.peg.1670"/>
<evidence type="ECO:0000313" key="4">
    <source>
        <dbReference type="Proteomes" id="UP000182998"/>
    </source>
</evidence>
<reference evidence="3" key="1">
    <citation type="submission" date="2014-09" db="EMBL/GenBank/DDBJ databases">
        <authorList>
            <person name="Gomez-Valero L."/>
        </authorList>
    </citation>
    <scope>NUCLEOTIDE SEQUENCE [LARGE SCALE GENOMIC DNA]</scope>
    <source>
        <strain evidence="3">ATCC33218</strain>
    </source>
</reference>
<gene>
    <name evidence="1" type="ORF">LMI_1323</name>
    <name evidence="2" type="ORF">SAMN02982997_00211</name>
</gene>
<protein>
    <submittedName>
        <fullName evidence="1">Uncharacterized protein</fullName>
    </submittedName>
</protein>
<accession>A0A098GF79</accession>
<dbReference type="EMBL" id="FMVN01000001">
    <property type="protein sequence ID" value="SCX83836.1"/>
    <property type="molecule type" value="Genomic_DNA"/>
</dbReference>
<keyword evidence="4" id="KW-1185">Reference proteome</keyword>
<dbReference type="AlphaFoldDB" id="A0A098GF79"/>
<evidence type="ECO:0000313" key="2">
    <source>
        <dbReference type="EMBL" id="SCX83836.1"/>
    </source>
</evidence>